<dbReference type="SUPFAM" id="SSF53335">
    <property type="entry name" value="S-adenosyl-L-methionine-dependent methyltransferases"/>
    <property type="match status" value="1"/>
</dbReference>
<dbReference type="EMBL" id="CP032100">
    <property type="protein sequence ID" value="AXX88673.1"/>
    <property type="molecule type" value="Genomic_DNA"/>
</dbReference>
<keyword evidence="1" id="KW-0808">Transferase</keyword>
<evidence type="ECO:0000256" key="1">
    <source>
        <dbReference type="ARBA" id="ARBA00022679"/>
    </source>
</evidence>
<dbReference type="Proteomes" id="UP000263040">
    <property type="component" value="Chromosome"/>
</dbReference>
<feature type="domain" description="Tellurite resistance methyltransferase TehB-like" evidence="2">
    <location>
        <begin position="36"/>
        <end position="131"/>
    </location>
</feature>
<dbReference type="KEGG" id="asui:ASUIS_0158"/>
<dbReference type="AlphaFoldDB" id="A0AAD0SNC7"/>
<dbReference type="CDD" id="cd02440">
    <property type="entry name" value="AdoMet_MTases"/>
    <property type="match status" value="1"/>
</dbReference>
<accession>A0AAD0SNC7</accession>
<evidence type="ECO:0000313" key="3">
    <source>
        <dbReference type="EMBL" id="AXX88673.1"/>
    </source>
</evidence>
<name>A0AAD0SNC7_9BACT</name>
<dbReference type="RefSeq" id="WP_118885255.1">
    <property type="nucleotide sequence ID" value="NZ_CP032100.1"/>
</dbReference>
<sequence length="199" mass="23010">MSQQEFWNNKFSKANYFYGTKANEFLASKIELFNNHKKLLCLGEGEGRNAIFFAQNGFEVSAIDASNLGLEKLQNRAIEEKLDIKTTCMDLNFWKVLEKYDVIVASYLHMYKDEREELFKKIEDSLNRNGYFIAEFFSTKQLSFNSGGPKDLDLLYSLEDFSNYFNSCKKNITEEIVVLDEGIGHRGEACVIRVVVQKN</sequence>
<dbReference type="InterPro" id="IPR015985">
    <property type="entry name" value="TehB-like_dom"/>
</dbReference>
<dbReference type="GO" id="GO:0016740">
    <property type="term" value="F:transferase activity"/>
    <property type="evidence" value="ECO:0007669"/>
    <property type="project" value="UniProtKB-KW"/>
</dbReference>
<dbReference type="Pfam" id="PF03848">
    <property type="entry name" value="TehB"/>
    <property type="match status" value="1"/>
</dbReference>
<evidence type="ECO:0000313" key="4">
    <source>
        <dbReference type="Proteomes" id="UP000263040"/>
    </source>
</evidence>
<keyword evidence="4" id="KW-1185">Reference proteome</keyword>
<dbReference type="PANTHER" id="PTHR43861:SF3">
    <property type="entry name" value="PUTATIVE (AFU_ORTHOLOGUE AFUA_2G14390)-RELATED"/>
    <property type="match status" value="1"/>
</dbReference>
<organism evidence="3 4">
    <name type="scientific">Arcobacter suis CECT 7833</name>
    <dbReference type="NCBI Taxonomy" id="663365"/>
    <lineage>
        <taxon>Bacteria</taxon>
        <taxon>Pseudomonadati</taxon>
        <taxon>Campylobacterota</taxon>
        <taxon>Epsilonproteobacteria</taxon>
        <taxon>Campylobacterales</taxon>
        <taxon>Arcobacteraceae</taxon>
        <taxon>Arcobacter</taxon>
    </lineage>
</organism>
<protein>
    <submittedName>
        <fullName evidence="3">Tellurite resistance protein TehB</fullName>
    </submittedName>
</protein>
<evidence type="ECO:0000259" key="2">
    <source>
        <dbReference type="Pfam" id="PF03848"/>
    </source>
</evidence>
<dbReference type="Gene3D" id="3.40.50.150">
    <property type="entry name" value="Vaccinia Virus protein VP39"/>
    <property type="match status" value="1"/>
</dbReference>
<dbReference type="InterPro" id="IPR029063">
    <property type="entry name" value="SAM-dependent_MTases_sf"/>
</dbReference>
<proteinExistence type="predicted"/>
<gene>
    <name evidence="3" type="ORF">ASUIS_0158</name>
</gene>
<reference evidence="3 4" key="1">
    <citation type="submission" date="2018-08" db="EMBL/GenBank/DDBJ databases">
        <title>Complete genome of the Arcobacter suis type strain LMG 26152.</title>
        <authorList>
            <person name="Miller W.G."/>
            <person name="Yee E."/>
            <person name="Bono J.L."/>
        </authorList>
    </citation>
    <scope>NUCLEOTIDE SEQUENCE [LARGE SCALE GENOMIC DNA]</scope>
    <source>
        <strain evidence="3 4">CECT 7833</strain>
    </source>
</reference>
<dbReference type="PANTHER" id="PTHR43861">
    <property type="entry name" value="TRANS-ACONITATE 2-METHYLTRANSFERASE-RELATED"/>
    <property type="match status" value="1"/>
</dbReference>